<evidence type="ECO:0000256" key="7">
    <source>
        <dbReference type="PROSITE-ProRule" id="PRU00221"/>
    </source>
</evidence>
<keyword evidence="3" id="KW-0677">Repeat</keyword>
<dbReference type="PROSITE" id="PS50294">
    <property type="entry name" value="WD_REPEATS_REGION"/>
    <property type="match status" value="2"/>
</dbReference>
<comment type="similarity">
    <text evidence="5">Belongs to the WD repeat STRAP family.</text>
</comment>
<keyword evidence="4" id="KW-0508">mRNA splicing</keyword>
<dbReference type="Proteomes" id="UP000316759">
    <property type="component" value="Unassembled WGS sequence"/>
</dbReference>
<feature type="repeat" description="WD" evidence="7">
    <location>
        <begin position="143"/>
        <end position="175"/>
    </location>
</feature>
<dbReference type="GO" id="GO:0016301">
    <property type="term" value="F:kinase activity"/>
    <property type="evidence" value="ECO:0007669"/>
    <property type="project" value="UniProtKB-KW"/>
</dbReference>
<organism evidence="8 9">
    <name type="scientific">Fasciola gigantica</name>
    <name type="common">Giant liver fluke</name>
    <dbReference type="NCBI Taxonomy" id="46835"/>
    <lineage>
        <taxon>Eukaryota</taxon>
        <taxon>Metazoa</taxon>
        <taxon>Spiralia</taxon>
        <taxon>Lophotrochozoa</taxon>
        <taxon>Platyhelminthes</taxon>
        <taxon>Trematoda</taxon>
        <taxon>Digenea</taxon>
        <taxon>Plagiorchiida</taxon>
        <taxon>Echinostomata</taxon>
        <taxon>Echinostomatoidea</taxon>
        <taxon>Fasciolidae</taxon>
        <taxon>Fasciola</taxon>
    </lineage>
</organism>
<protein>
    <recommendedName>
        <fullName evidence="6">Serine-threonine kinase receptor-associated protein</fullName>
    </recommendedName>
</protein>
<reference evidence="8 9" key="1">
    <citation type="submission" date="2019-04" db="EMBL/GenBank/DDBJ databases">
        <title>Annotation for the trematode Fasciola gigantica.</title>
        <authorList>
            <person name="Choi Y.-J."/>
        </authorList>
    </citation>
    <scope>NUCLEOTIDE SEQUENCE [LARGE SCALE GENOMIC DNA]</scope>
    <source>
        <strain evidence="8">Uganda_cow_1</strain>
    </source>
</reference>
<keyword evidence="9" id="KW-1185">Reference proteome</keyword>
<dbReference type="STRING" id="46835.A0A504YRE0"/>
<keyword evidence="8" id="KW-0675">Receptor</keyword>
<dbReference type="Gene3D" id="2.130.10.10">
    <property type="entry name" value="YVTN repeat-like/Quinoprotein amine dehydrogenase"/>
    <property type="match status" value="2"/>
</dbReference>
<keyword evidence="2" id="KW-0507">mRNA processing</keyword>
<dbReference type="InterPro" id="IPR001680">
    <property type="entry name" value="WD40_rpt"/>
</dbReference>
<evidence type="ECO:0000256" key="4">
    <source>
        <dbReference type="ARBA" id="ARBA00023187"/>
    </source>
</evidence>
<feature type="repeat" description="WD" evidence="7">
    <location>
        <begin position="57"/>
        <end position="98"/>
    </location>
</feature>
<dbReference type="OrthoDB" id="200206at2759"/>
<dbReference type="PANTHER" id="PTHR19877:SF13">
    <property type="entry name" value="SERINE-THREONINE KINASE RECEPTOR-ASSOCIATED PROTEIN"/>
    <property type="match status" value="1"/>
</dbReference>
<feature type="repeat" description="WD" evidence="7">
    <location>
        <begin position="291"/>
        <end position="323"/>
    </location>
</feature>
<dbReference type="Pfam" id="PF00400">
    <property type="entry name" value="WD40"/>
    <property type="match status" value="3"/>
</dbReference>
<name>A0A504YRE0_FASGI</name>
<proteinExistence type="inferred from homology"/>
<dbReference type="PROSITE" id="PS50082">
    <property type="entry name" value="WD_REPEATS_2"/>
    <property type="match status" value="3"/>
</dbReference>
<sequence length="365" mass="40076">MPAPLKQSPLSCPGHSRPVVDIHFSDKTDCGSLFVAVSKDGRAILRRGDTGDWIGTFLGHQGAVWSCNLDAHGTKVATGAADFMAKIWDTSSGQELLSVTEDHIVRCLDLSKTDSGAHLITANNMKKITVYDLAVPNSPITILNAHDQFIRRTLWCNGDRHAITVSEDANIYLWDFADRFRRPVAHTPIWSNRLDKPILDMQFLHPNESKASNEVLVAMVYGPNVQLSVYDWRRPDAPISADPSEPTRTFTLPCNLSSVSLHPTEDQLICGGEDHYIYRLDRTTGEILETCKGHFGPVHCVRYAPEGRVFASGSEDGTVRLWQNQVGEVFGLWQLSSPNQPADISHEAAVAAANEAAAAISAPIL</sequence>
<dbReference type="SUPFAM" id="SSF50978">
    <property type="entry name" value="WD40 repeat-like"/>
    <property type="match status" value="1"/>
</dbReference>
<dbReference type="InterPro" id="IPR036322">
    <property type="entry name" value="WD40_repeat_dom_sf"/>
</dbReference>
<dbReference type="InterPro" id="IPR015943">
    <property type="entry name" value="WD40/YVTN_repeat-like_dom_sf"/>
</dbReference>
<evidence type="ECO:0000313" key="8">
    <source>
        <dbReference type="EMBL" id="TPP63185.1"/>
    </source>
</evidence>
<dbReference type="PANTHER" id="PTHR19877">
    <property type="entry name" value="EUKARYOTIC TRANSLATION INITIATION FACTOR 3 SUBUNIT I"/>
    <property type="match status" value="1"/>
</dbReference>
<dbReference type="GO" id="GO:0000387">
    <property type="term" value="P:spliceosomal snRNP assembly"/>
    <property type="evidence" value="ECO:0007669"/>
    <property type="project" value="TreeGrafter"/>
</dbReference>
<evidence type="ECO:0000256" key="2">
    <source>
        <dbReference type="ARBA" id="ARBA00022664"/>
    </source>
</evidence>
<dbReference type="PROSITE" id="PS00678">
    <property type="entry name" value="WD_REPEATS_1"/>
    <property type="match status" value="1"/>
</dbReference>
<gene>
    <name evidence="8" type="ORF">FGIG_04567</name>
</gene>
<evidence type="ECO:0000256" key="3">
    <source>
        <dbReference type="ARBA" id="ARBA00022737"/>
    </source>
</evidence>
<evidence type="ECO:0000313" key="9">
    <source>
        <dbReference type="Proteomes" id="UP000316759"/>
    </source>
</evidence>
<dbReference type="GO" id="GO:0003723">
    <property type="term" value="F:RNA binding"/>
    <property type="evidence" value="ECO:0007669"/>
    <property type="project" value="TreeGrafter"/>
</dbReference>
<dbReference type="GO" id="GO:0032797">
    <property type="term" value="C:SMN complex"/>
    <property type="evidence" value="ECO:0007669"/>
    <property type="project" value="TreeGrafter"/>
</dbReference>
<dbReference type="SMART" id="SM00320">
    <property type="entry name" value="WD40"/>
    <property type="match status" value="6"/>
</dbReference>
<evidence type="ECO:0000256" key="5">
    <source>
        <dbReference type="ARBA" id="ARBA00038394"/>
    </source>
</evidence>
<accession>A0A504YRE0</accession>
<dbReference type="AlphaFoldDB" id="A0A504YRE0"/>
<evidence type="ECO:0000256" key="6">
    <source>
        <dbReference type="ARBA" id="ARBA00040390"/>
    </source>
</evidence>
<comment type="caution">
    <text evidence="8">The sequence shown here is derived from an EMBL/GenBank/DDBJ whole genome shotgun (WGS) entry which is preliminary data.</text>
</comment>
<keyword evidence="1 7" id="KW-0853">WD repeat</keyword>
<evidence type="ECO:0000256" key="1">
    <source>
        <dbReference type="ARBA" id="ARBA00022574"/>
    </source>
</evidence>
<dbReference type="InterPro" id="IPR019775">
    <property type="entry name" value="WD40_repeat_CS"/>
</dbReference>
<keyword evidence="8" id="KW-0418">Kinase</keyword>
<keyword evidence="8" id="KW-0808">Transferase</keyword>
<dbReference type="EMBL" id="SUNJ01005947">
    <property type="protein sequence ID" value="TPP63185.1"/>
    <property type="molecule type" value="Genomic_DNA"/>
</dbReference>